<dbReference type="Gene3D" id="3.40.710.10">
    <property type="entry name" value="DD-peptidase/beta-lactamase superfamily"/>
    <property type="match status" value="1"/>
</dbReference>
<keyword evidence="3" id="KW-1185">Reference proteome</keyword>
<proteinExistence type="predicted"/>
<evidence type="ECO:0000259" key="1">
    <source>
        <dbReference type="Pfam" id="PF00144"/>
    </source>
</evidence>
<dbReference type="InterPro" id="IPR001466">
    <property type="entry name" value="Beta-lactam-related"/>
</dbReference>
<dbReference type="InterPro" id="IPR012338">
    <property type="entry name" value="Beta-lactam/transpept-like"/>
</dbReference>
<sequence length="436" mass="48228">MARKRSACGLDPQRLQEFEESLRREVQIGSLAGAVHLVLRKGRTVYSCAAGFADVERKRRFTAGTLCRLHGATKPLLSAAFLALVDAGRCCLDDPIDQYLPFPELLARKARDAGDNAQKATLRHLLTMTSGLGYEDCKAYQGLMRSVRQRRTRRLRSFCKELLRLPLRSAPGKRYDYSFAYDVLGRVCEEISGLPLPKFMSKYLFRPLGMKDTHFTVPAHKKKRQAVLYTSKKLKSKTPRYRLARFRGASAPGILSGGGGLLSYEDPGLWGSAADYAKFLNALAGGKSPSGRQADLQTVPRARDRGLLPLAGKNKIWKASTVRKLWEDSLAPFTQPDGRLPGWHDADGSAEGGWWDFRGLSLLHSYLDLDEPPKRRRGAKPEARNSSSMWFSGGGGAFWTMEKGGIATVSFVQTLGGREDDTDGLGPLAYRLAPCL</sequence>
<reference evidence="2" key="1">
    <citation type="submission" date="2023-08" db="EMBL/GenBank/DDBJ databases">
        <authorList>
            <person name="Chen Y."/>
            <person name="Shah S."/>
            <person name="Dougan E. K."/>
            <person name="Thang M."/>
            <person name="Chan C."/>
        </authorList>
    </citation>
    <scope>NUCLEOTIDE SEQUENCE</scope>
</reference>
<dbReference type="InterPro" id="IPR050789">
    <property type="entry name" value="Diverse_Enzym_Activities"/>
</dbReference>
<organism evidence="2 3">
    <name type="scientific">Effrenium voratum</name>
    <dbReference type="NCBI Taxonomy" id="2562239"/>
    <lineage>
        <taxon>Eukaryota</taxon>
        <taxon>Sar</taxon>
        <taxon>Alveolata</taxon>
        <taxon>Dinophyceae</taxon>
        <taxon>Suessiales</taxon>
        <taxon>Symbiodiniaceae</taxon>
        <taxon>Effrenium</taxon>
    </lineage>
</organism>
<dbReference type="AlphaFoldDB" id="A0AA36HW14"/>
<comment type="caution">
    <text evidence="2">The sequence shown here is derived from an EMBL/GenBank/DDBJ whole genome shotgun (WGS) entry which is preliminary data.</text>
</comment>
<dbReference type="SUPFAM" id="SSF56601">
    <property type="entry name" value="beta-lactamase/transpeptidase-like"/>
    <property type="match status" value="1"/>
</dbReference>
<dbReference type="Pfam" id="PF00144">
    <property type="entry name" value="Beta-lactamase"/>
    <property type="match status" value="1"/>
</dbReference>
<name>A0AA36HW14_9DINO</name>
<evidence type="ECO:0000313" key="2">
    <source>
        <dbReference type="EMBL" id="CAJ1376385.1"/>
    </source>
</evidence>
<dbReference type="EMBL" id="CAUJNA010000390">
    <property type="protein sequence ID" value="CAJ1376385.1"/>
    <property type="molecule type" value="Genomic_DNA"/>
</dbReference>
<dbReference type="Proteomes" id="UP001178507">
    <property type="component" value="Unassembled WGS sequence"/>
</dbReference>
<evidence type="ECO:0000313" key="3">
    <source>
        <dbReference type="Proteomes" id="UP001178507"/>
    </source>
</evidence>
<feature type="domain" description="Beta-lactamase-related" evidence="1">
    <location>
        <begin position="24"/>
        <end position="301"/>
    </location>
</feature>
<dbReference type="PANTHER" id="PTHR43283:SF3">
    <property type="entry name" value="BETA-LACTAMASE FAMILY PROTEIN (AFU_ORTHOLOGUE AFUA_5G07500)"/>
    <property type="match status" value="1"/>
</dbReference>
<gene>
    <name evidence="2" type="ORF">EVOR1521_LOCUS5465</name>
</gene>
<accession>A0AA36HW14</accession>
<dbReference type="PANTHER" id="PTHR43283">
    <property type="entry name" value="BETA-LACTAMASE-RELATED"/>
    <property type="match status" value="1"/>
</dbReference>
<protein>
    <recommendedName>
        <fullName evidence="1">Beta-lactamase-related domain-containing protein</fullName>
    </recommendedName>
</protein>